<evidence type="ECO:0000256" key="5">
    <source>
        <dbReference type="ARBA" id="ARBA00022723"/>
    </source>
</evidence>
<dbReference type="UniPathway" id="UPA00064">
    <property type="reaction ID" value="UER00091"/>
</dbReference>
<dbReference type="GO" id="GO:0009228">
    <property type="term" value="P:thiamine biosynthetic process"/>
    <property type="evidence" value="ECO:0007669"/>
    <property type="project" value="UniProtKB-UniRule"/>
</dbReference>
<accession>A0A7X5HTB1</accession>
<feature type="binding site" evidence="10">
    <location>
        <position position="283"/>
    </location>
    <ligand>
        <name>thiamine diphosphate</name>
        <dbReference type="ChEBI" id="CHEBI:58937"/>
    </ligand>
</feature>
<feature type="binding site" evidence="10">
    <location>
        <begin position="112"/>
        <end position="114"/>
    </location>
    <ligand>
        <name>thiamine diphosphate</name>
        <dbReference type="ChEBI" id="CHEBI:58937"/>
    </ligand>
</feature>
<dbReference type="CDD" id="cd02007">
    <property type="entry name" value="TPP_DXS"/>
    <property type="match status" value="1"/>
</dbReference>
<dbReference type="GO" id="GO:0005829">
    <property type="term" value="C:cytosol"/>
    <property type="evidence" value="ECO:0007669"/>
    <property type="project" value="TreeGrafter"/>
</dbReference>
<dbReference type="SUPFAM" id="SSF52518">
    <property type="entry name" value="Thiamin diphosphate-binding fold (THDP-binding)"/>
    <property type="match status" value="1"/>
</dbReference>
<dbReference type="AlphaFoldDB" id="A0A7X5HTB1"/>
<dbReference type="CDD" id="cd07033">
    <property type="entry name" value="TPP_PYR_DXS_TK_like"/>
    <property type="match status" value="1"/>
</dbReference>
<dbReference type="GO" id="GO:0008661">
    <property type="term" value="F:1-deoxy-D-xylulose-5-phosphate synthase activity"/>
    <property type="evidence" value="ECO:0007669"/>
    <property type="project" value="UniProtKB-UniRule"/>
</dbReference>
<feature type="binding site" evidence="10">
    <location>
        <position position="365"/>
    </location>
    <ligand>
        <name>thiamine diphosphate</name>
        <dbReference type="ChEBI" id="CHEBI:58937"/>
    </ligand>
</feature>
<comment type="function">
    <text evidence="10">Catalyzes the acyloin condensation reaction between C atoms 2 and 3 of pyruvate and glyceraldehyde 3-phosphate to yield 1-deoxy-D-xylulose-5-phosphate (DXP).</text>
</comment>
<gene>
    <name evidence="10 12" type="primary">dxs</name>
    <name evidence="12" type="ORF">GXN74_00685</name>
</gene>
<reference evidence="12 13" key="1">
    <citation type="submission" date="2020-01" db="EMBL/GenBank/DDBJ databases">
        <title>Anaeroalcalibacter tamaniensis gen. nov., sp. nov., moderately halophilic strictly anaerobic fermenter bacterium from mud volcano of Taman peninsula.</title>
        <authorList>
            <person name="Frolova A."/>
            <person name="Merkel A.Y."/>
            <person name="Slobodkin A.I."/>
        </authorList>
    </citation>
    <scope>NUCLEOTIDE SEQUENCE [LARGE SCALE GENOMIC DNA]</scope>
    <source>
        <strain evidence="12 13">F-3ap</strain>
    </source>
</reference>
<dbReference type="EC" id="2.2.1.7" evidence="10"/>
<dbReference type="InterPro" id="IPR009014">
    <property type="entry name" value="Transketo_C/PFOR_II"/>
</dbReference>
<dbReference type="InterPro" id="IPR029061">
    <property type="entry name" value="THDP-binding"/>
</dbReference>
<evidence type="ECO:0000313" key="13">
    <source>
        <dbReference type="Proteomes" id="UP000461585"/>
    </source>
</evidence>
<keyword evidence="9 10" id="KW-0414">Isoprene biosynthesis</keyword>
<comment type="similarity">
    <text evidence="2 10">Belongs to the transketolase family. DXPS subfamily.</text>
</comment>
<keyword evidence="6 10" id="KW-0460">Magnesium</keyword>
<evidence type="ECO:0000256" key="8">
    <source>
        <dbReference type="ARBA" id="ARBA00023052"/>
    </source>
</evidence>
<dbReference type="HAMAP" id="MF_00315">
    <property type="entry name" value="DXP_synth"/>
    <property type="match status" value="1"/>
</dbReference>
<comment type="catalytic activity">
    <reaction evidence="10">
        <text>D-glyceraldehyde 3-phosphate + pyruvate + H(+) = 1-deoxy-D-xylulose 5-phosphate + CO2</text>
        <dbReference type="Rhea" id="RHEA:12605"/>
        <dbReference type="ChEBI" id="CHEBI:15361"/>
        <dbReference type="ChEBI" id="CHEBI:15378"/>
        <dbReference type="ChEBI" id="CHEBI:16526"/>
        <dbReference type="ChEBI" id="CHEBI:57792"/>
        <dbReference type="ChEBI" id="CHEBI:59776"/>
        <dbReference type="EC" id="2.2.1.7"/>
    </reaction>
</comment>
<dbReference type="InterPro" id="IPR005475">
    <property type="entry name" value="Transketolase-like_Pyr-bd"/>
</dbReference>
<dbReference type="Proteomes" id="UP000461585">
    <property type="component" value="Unassembled WGS sequence"/>
</dbReference>
<keyword evidence="8 10" id="KW-0786">Thiamine pyrophosphate</keyword>
<evidence type="ECO:0000256" key="9">
    <source>
        <dbReference type="ARBA" id="ARBA00023229"/>
    </source>
</evidence>
<evidence type="ECO:0000256" key="1">
    <source>
        <dbReference type="ARBA" id="ARBA00004980"/>
    </source>
</evidence>
<feature type="domain" description="Transketolase-like pyrimidine-binding" evidence="11">
    <location>
        <begin position="314"/>
        <end position="481"/>
    </location>
</feature>
<feature type="binding site" evidence="10">
    <location>
        <begin position="144"/>
        <end position="145"/>
    </location>
    <ligand>
        <name>thiamine diphosphate</name>
        <dbReference type="ChEBI" id="CHEBI:58937"/>
    </ligand>
</feature>
<evidence type="ECO:0000313" key="12">
    <source>
        <dbReference type="EMBL" id="NDL66261.1"/>
    </source>
</evidence>
<sequence length="629" mass="68700">MLDRIAGPEDVKKLGRREQQLLAKEIRRYLVSHVSKTGGHLSSNLGVVELTIALHGVFTSPADKIIWDVGHQCYAHKILTGRKDRMGTIRQFHGLSGFPKPSESPHDHFQTGHSSTSISVALGMAKARDLRGDGSHVVAVIGDGALTGGMAYEAMNNAGQMKTDLIVVLNDNQMSISKNVGGMALYLDSIRTGSVYRVIKADVEKALKRIPWVGEKVHDLAVSMKNGLKQVLVPGMFFEELGFTYLGPVDGHDMEQLHTVLEQAESVAGPVLVHVKTVKGKGYRHAEADPMKYHGTKPFEPQSGQVPASPQGGQGYSEVFGRCLTELAREDGKVVAITAAMTDGTGLEPFAHAFPERFFDVGIAEQHGVAFAAGLACEGYKPVFAVYSTFLQRAYDQLVHDVCIQELPVVLAVDRAGLVGEDGETHQGVFDVSFLNQMPNMTVMAPADGRELEAALAFALSGTARPKGPVAIRYPRGTAPFREEVAPIVYGRMEVLAKGEGVALVFVGSMMETALELQRRLVRTGIRPTLVNARFIKPLDMELLESLCRNHHTMVVLEENQVIGGLGSEILRRLNEGGFEKTCRIAIYGIQDRFVEHGDRKSLLQLLDLDPDSIWEDLQKKWKVDAHGG</sequence>
<keyword evidence="5 10" id="KW-0479">Metal-binding</keyword>
<evidence type="ECO:0000256" key="4">
    <source>
        <dbReference type="ARBA" id="ARBA00022679"/>
    </source>
</evidence>
<dbReference type="PROSITE" id="PS00801">
    <property type="entry name" value="TRANSKETOLASE_1"/>
    <property type="match status" value="1"/>
</dbReference>
<dbReference type="NCBIfam" id="NF003933">
    <property type="entry name" value="PRK05444.2-2"/>
    <property type="match status" value="1"/>
</dbReference>
<keyword evidence="7 10" id="KW-0784">Thiamine biosynthesis</keyword>
<dbReference type="Pfam" id="PF13292">
    <property type="entry name" value="DXP_synthase_N"/>
    <property type="match status" value="1"/>
</dbReference>
<dbReference type="InterPro" id="IPR033248">
    <property type="entry name" value="Transketolase_C"/>
</dbReference>
<comment type="cofactor">
    <cofactor evidence="10">
        <name>thiamine diphosphate</name>
        <dbReference type="ChEBI" id="CHEBI:58937"/>
    </cofactor>
    <text evidence="10">Binds 1 thiamine pyrophosphate per subunit.</text>
</comment>
<dbReference type="NCBIfam" id="TIGR00204">
    <property type="entry name" value="dxs"/>
    <property type="match status" value="1"/>
</dbReference>
<dbReference type="EMBL" id="JAAEEH010000001">
    <property type="protein sequence ID" value="NDL66261.1"/>
    <property type="molecule type" value="Genomic_DNA"/>
</dbReference>
<dbReference type="InterPro" id="IPR005477">
    <property type="entry name" value="Dxylulose-5-P_synthase"/>
</dbReference>
<keyword evidence="13" id="KW-1185">Reference proteome</keyword>
<feature type="binding site" evidence="10">
    <location>
        <position position="172"/>
    </location>
    <ligand>
        <name>Mg(2+)</name>
        <dbReference type="ChEBI" id="CHEBI:18420"/>
    </ligand>
</feature>
<evidence type="ECO:0000256" key="7">
    <source>
        <dbReference type="ARBA" id="ARBA00022977"/>
    </source>
</evidence>
<dbReference type="PANTHER" id="PTHR43322">
    <property type="entry name" value="1-D-DEOXYXYLULOSE 5-PHOSPHATE SYNTHASE-RELATED"/>
    <property type="match status" value="1"/>
</dbReference>
<dbReference type="FunFam" id="3.40.50.970:FF:000005">
    <property type="entry name" value="1-deoxy-D-xylulose-5-phosphate synthase"/>
    <property type="match status" value="1"/>
</dbReference>
<comment type="caution">
    <text evidence="12">The sequence shown here is derived from an EMBL/GenBank/DDBJ whole genome shotgun (WGS) entry which is preliminary data.</text>
</comment>
<dbReference type="SMART" id="SM00861">
    <property type="entry name" value="Transket_pyr"/>
    <property type="match status" value="1"/>
</dbReference>
<dbReference type="PANTHER" id="PTHR43322:SF5">
    <property type="entry name" value="1-DEOXY-D-XYLULOSE-5-PHOSPHATE SYNTHASE, CHLOROPLASTIC"/>
    <property type="match status" value="1"/>
</dbReference>
<dbReference type="SUPFAM" id="SSF52922">
    <property type="entry name" value="TK C-terminal domain-like"/>
    <property type="match status" value="1"/>
</dbReference>
<evidence type="ECO:0000256" key="10">
    <source>
        <dbReference type="HAMAP-Rule" id="MF_00315"/>
    </source>
</evidence>
<feature type="binding site" evidence="10">
    <location>
        <position position="172"/>
    </location>
    <ligand>
        <name>thiamine diphosphate</name>
        <dbReference type="ChEBI" id="CHEBI:58937"/>
    </ligand>
</feature>
<evidence type="ECO:0000256" key="2">
    <source>
        <dbReference type="ARBA" id="ARBA00011081"/>
    </source>
</evidence>
<organism evidence="12 13">
    <name type="scientific">Anaerotalea alkaliphila</name>
    <dbReference type="NCBI Taxonomy" id="2662126"/>
    <lineage>
        <taxon>Bacteria</taxon>
        <taxon>Bacillati</taxon>
        <taxon>Bacillota</taxon>
        <taxon>Clostridia</taxon>
        <taxon>Eubacteriales</taxon>
        <taxon>Anaerotalea</taxon>
    </lineage>
</organism>
<evidence type="ECO:0000259" key="11">
    <source>
        <dbReference type="SMART" id="SM00861"/>
    </source>
</evidence>
<dbReference type="Gene3D" id="3.40.50.970">
    <property type="match status" value="2"/>
</dbReference>
<dbReference type="InterPro" id="IPR049557">
    <property type="entry name" value="Transketolase_CS"/>
</dbReference>
<comment type="cofactor">
    <cofactor evidence="10">
        <name>Mg(2+)</name>
        <dbReference type="ChEBI" id="CHEBI:18420"/>
    </cofactor>
    <text evidence="10">Binds 1 Mg(2+) ion per subunit.</text>
</comment>
<comment type="pathway">
    <text evidence="1 10">Metabolic intermediate biosynthesis; 1-deoxy-D-xylulose 5-phosphate biosynthesis; 1-deoxy-D-xylulose 5-phosphate from D-glyceraldehyde 3-phosphate and pyruvate: step 1/1.</text>
</comment>
<dbReference type="GO" id="GO:0030976">
    <property type="term" value="F:thiamine pyrophosphate binding"/>
    <property type="evidence" value="ECO:0007669"/>
    <property type="project" value="UniProtKB-UniRule"/>
</dbReference>
<dbReference type="GO" id="GO:0000287">
    <property type="term" value="F:magnesium ion binding"/>
    <property type="evidence" value="ECO:0007669"/>
    <property type="project" value="UniProtKB-UniRule"/>
</dbReference>
<dbReference type="PROSITE" id="PS00802">
    <property type="entry name" value="TRANSKETOLASE_2"/>
    <property type="match status" value="1"/>
</dbReference>
<keyword evidence="4 10" id="KW-0808">Transferase</keyword>
<dbReference type="Gene3D" id="3.40.50.920">
    <property type="match status" value="1"/>
</dbReference>
<dbReference type="InterPro" id="IPR020826">
    <property type="entry name" value="Transketolase_BS"/>
</dbReference>
<evidence type="ECO:0000256" key="3">
    <source>
        <dbReference type="ARBA" id="ARBA00011738"/>
    </source>
</evidence>
<comment type="subunit">
    <text evidence="3 10">Homodimer.</text>
</comment>
<proteinExistence type="inferred from homology"/>
<feature type="binding site" evidence="10">
    <location>
        <position position="143"/>
    </location>
    <ligand>
        <name>Mg(2+)</name>
        <dbReference type="ChEBI" id="CHEBI:18420"/>
    </ligand>
</feature>
<protein>
    <recommendedName>
        <fullName evidence="10">1-deoxy-D-xylulose-5-phosphate synthase</fullName>
        <ecNumber evidence="10">2.2.1.7</ecNumber>
    </recommendedName>
    <alternativeName>
        <fullName evidence="10">1-deoxyxylulose-5-phosphate synthase</fullName>
        <shortName evidence="10">DXP synthase</shortName>
        <shortName evidence="10">DXPS</shortName>
    </alternativeName>
</protein>
<dbReference type="GO" id="GO:0016114">
    <property type="term" value="P:terpenoid biosynthetic process"/>
    <property type="evidence" value="ECO:0007669"/>
    <property type="project" value="UniProtKB-UniRule"/>
</dbReference>
<evidence type="ECO:0000256" key="6">
    <source>
        <dbReference type="ARBA" id="ARBA00022842"/>
    </source>
</evidence>
<dbReference type="Pfam" id="PF02779">
    <property type="entry name" value="Transket_pyr"/>
    <property type="match status" value="1"/>
</dbReference>
<dbReference type="Pfam" id="PF02780">
    <property type="entry name" value="Transketolase_C"/>
    <property type="match status" value="1"/>
</dbReference>
<feature type="binding site" evidence="10">
    <location>
        <position position="71"/>
    </location>
    <ligand>
        <name>thiamine diphosphate</name>
        <dbReference type="ChEBI" id="CHEBI:58937"/>
    </ligand>
</feature>
<name>A0A7X5HTB1_9FIRM</name>
<dbReference type="GO" id="GO:0019288">
    <property type="term" value="P:isopentenyl diphosphate biosynthetic process, methylerythritol 4-phosphate pathway"/>
    <property type="evidence" value="ECO:0007669"/>
    <property type="project" value="TreeGrafter"/>
</dbReference>